<keyword evidence="3" id="KW-0418">Kinase</keyword>
<dbReference type="Pfam" id="PF13581">
    <property type="entry name" value="HATPase_c_2"/>
    <property type="match status" value="1"/>
</dbReference>
<dbReference type="PANTHER" id="PTHR35526">
    <property type="entry name" value="ANTI-SIGMA-F FACTOR RSBW-RELATED"/>
    <property type="match status" value="1"/>
</dbReference>
<evidence type="ECO:0000256" key="1">
    <source>
        <dbReference type="ARBA" id="ARBA00022527"/>
    </source>
</evidence>
<dbReference type="AlphaFoldDB" id="E1RJS2"/>
<dbReference type="SUPFAM" id="SSF55874">
    <property type="entry name" value="ATPase domain of HSP90 chaperone/DNA topoisomerase II/histidine kinase"/>
    <property type="match status" value="1"/>
</dbReference>
<name>E1RJS2_METP4</name>
<protein>
    <submittedName>
        <fullName evidence="3">Putative anti-sigma regulatory factor, serine/threonine protein kinase</fullName>
    </submittedName>
</protein>
<dbReference type="InterPro" id="IPR036890">
    <property type="entry name" value="HATPase_C_sf"/>
</dbReference>
<dbReference type="Gene3D" id="3.30.565.10">
    <property type="entry name" value="Histidine kinase-like ATPase, C-terminal domain"/>
    <property type="match status" value="1"/>
</dbReference>
<dbReference type="KEGG" id="mpi:Mpet_0952"/>
<proteinExistence type="predicted"/>
<organism evidence="3 4">
    <name type="scientific">Methanolacinia petrolearia (strain DSM 11571 / OCM 486 / SEBR 4847)</name>
    <name type="common">Methanoplanus petrolearius</name>
    <dbReference type="NCBI Taxonomy" id="679926"/>
    <lineage>
        <taxon>Archaea</taxon>
        <taxon>Methanobacteriati</taxon>
        <taxon>Methanobacteriota</taxon>
        <taxon>Stenosarchaea group</taxon>
        <taxon>Methanomicrobia</taxon>
        <taxon>Methanomicrobiales</taxon>
        <taxon>Methanomicrobiaceae</taxon>
        <taxon>Methanolacinia</taxon>
    </lineage>
</organism>
<evidence type="ECO:0000259" key="2">
    <source>
        <dbReference type="Pfam" id="PF13581"/>
    </source>
</evidence>
<reference evidence="3 4" key="1">
    <citation type="journal article" date="2010" name="Stand. Genomic Sci.">
        <title>Complete genome sequence of Methanoplanus petrolearius type strain (SEBR 4847).</title>
        <authorList>
            <person name="Brambilla E."/>
            <person name="Djao O.D."/>
            <person name="Daligault H."/>
            <person name="Lapidus A."/>
            <person name="Lucas S."/>
            <person name="Hammon N."/>
            <person name="Nolan M."/>
            <person name="Tice H."/>
            <person name="Cheng J.F."/>
            <person name="Han C."/>
            <person name="Tapia R."/>
            <person name="Goodwin L."/>
            <person name="Pitluck S."/>
            <person name="Liolios K."/>
            <person name="Ivanova N."/>
            <person name="Mavromatis K."/>
            <person name="Mikhailova N."/>
            <person name="Pati A."/>
            <person name="Chen A."/>
            <person name="Palaniappan K."/>
            <person name="Land M."/>
            <person name="Hauser L."/>
            <person name="Chang Y.J."/>
            <person name="Jeffries C.D."/>
            <person name="Rohde M."/>
            <person name="Spring S."/>
            <person name="Sikorski J."/>
            <person name="Goker M."/>
            <person name="Woyke T."/>
            <person name="Bristow J."/>
            <person name="Eisen J.A."/>
            <person name="Markowitz V."/>
            <person name="Hugenholtz P."/>
            <person name="Kyrpides N.C."/>
            <person name="Klenk H.P."/>
        </authorList>
    </citation>
    <scope>NUCLEOTIDE SEQUENCE [LARGE SCALE GENOMIC DNA]</scope>
    <source>
        <strain evidence="4">DSM 11571 / OCM 486 / SEBR 4847</strain>
    </source>
</reference>
<dbReference type="InterPro" id="IPR003594">
    <property type="entry name" value="HATPase_dom"/>
</dbReference>
<evidence type="ECO:0000313" key="3">
    <source>
        <dbReference type="EMBL" id="ADN35719.1"/>
    </source>
</evidence>
<evidence type="ECO:0000313" key="4">
    <source>
        <dbReference type="Proteomes" id="UP000006565"/>
    </source>
</evidence>
<dbReference type="EMBL" id="CP002117">
    <property type="protein sequence ID" value="ADN35719.1"/>
    <property type="molecule type" value="Genomic_DNA"/>
</dbReference>
<dbReference type="InterPro" id="IPR050267">
    <property type="entry name" value="Anti-sigma-factor_SerPK"/>
</dbReference>
<feature type="domain" description="Histidine kinase/HSP90-like ATPase" evidence="2">
    <location>
        <begin position="13"/>
        <end position="134"/>
    </location>
</feature>
<dbReference type="eggNOG" id="arCOG06892">
    <property type="taxonomic scope" value="Archaea"/>
</dbReference>
<dbReference type="GO" id="GO:0004674">
    <property type="term" value="F:protein serine/threonine kinase activity"/>
    <property type="evidence" value="ECO:0007669"/>
    <property type="project" value="UniProtKB-KW"/>
</dbReference>
<dbReference type="Proteomes" id="UP000006565">
    <property type="component" value="Chromosome"/>
</dbReference>
<dbReference type="OrthoDB" id="111995at2157"/>
<keyword evidence="3" id="KW-0808">Transferase</keyword>
<dbReference type="GeneID" id="9743412"/>
<keyword evidence="4" id="KW-1185">Reference proteome</keyword>
<accession>E1RJS2</accession>
<dbReference type="HOGENOM" id="CLU_090336_24_2_2"/>
<keyword evidence="1 3" id="KW-0723">Serine/threonine-protein kinase</keyword>
<sequence>MSEIFCYDTDSLTKEKLPHLSEAFSGYLRSLAVPAKVRMSAEIMLEEVSENIIGHAAPHRSFSFRCELKDDLLEIEFRDNGNEFNPLKDAPVPDTGLSAEERKIGGLGIMLVRKFSDSISYNREGDENVLYLIKKIEDG</sequence>
<dbReference type="CDD" id="cd16936">
    <property type="entry name" value="HATPase_RsbW-like"/>
    <property type="match status" value="1"/>
</dbReference>
<dbReference type="STRING" id="679926.Mpet_0952"/>
<dbReference type="RefSeq" id="WP_013328897.1">
    <property type="nucleotide sequence ID" value="NC_014507.1"/>
</dbReference>
<gene>
    <name evidence="3" type="ordered locus">Mpet_0952</name>
</gene>